<keyword evidence="3" id="KW-1185">Reference proteome</keyword>
<comment type="caution">
    <text evidence="2">The sequence shown here is derived from an EMBL/GenBank/DDBJ whole genome shotgun (WGS) entry which is preliminary data.</text>
</comment>
<protein>
    <submittedName>
        <fullName evidence="2">Uncharacterized protein</fullName>
    </submittedName>
</protein>
<dbReference type="EMBL" id="JBBJCI010000035">
    <property type="protein sequence ID" value="KAK7253433.1"/>
    <property type="molecule type" value="Genomic_DNA"/>
</dbReference>
<feature type="region of interest" description="Disordered" evidence="1">
    <location>
        <begin position="21"/>
        <end position="44"/>
    </location>
</feature>
<organism evidence="2 3">
    <name type="scientific">Aureococcus anophagefferens</name>
    <name type="common">Harmful bloom alga</name>
    <dbReference type="NCBI Taxonomy" id="44056"/>
    <lineage>
        <taxon>Eukaryota</taxon>
        <taxon>Sar</taxon>
        <taxon>Stramenopiles</taxon>
        <taxon>Ochrophyta</taxon>
        <taxon>Pelagophyceae</taxon>
        <taxon>Pelagomonadales</taxon>
        <taxon>Pelagomonadaceae</taxon>
        <taxon>Aureococcus</taxon>
    </lineage>
</organism>
<name>A0ABR1GCG9_AURAN</name>
<dbReference type="Proteomes" id="UP001363151">
    <property type="component" value="Unassembled WGS sequence"/>
</dbReference>
<evidence type="ECO:0000313" key="3">
    <source>
        <dbReference type="Proteomes" id="UP001363151"/>
    </source>
</evidence>
<evidence type="ECO:0000313" key="2">
    <source>
        <dbReference type="EMBL" id="KAK7253433.1"/>
    </source>
</evidence>
<reference evidence="2 3" key="1">
    <citation type="submission" date="2024-03" db="EMBL/GenBank/DDBJ databases">
        <title>Aureococcus anophagefferens CCMP1851 and Kratosvirus quantuckense: Draft genome of a second virus-susceptible host strain in the model system.</title>
        <authorList>
            <person name="Chase E."/>
            <person name="Truchon A.R."/>
            <person name="Schepens W."/>
            <person name="Wilhelm S.W."/>
        </authorList>
    </citation>
    <scope>NUCLEOTIDE SEQUENCE [LARGE SCALE GENOMIC DNA]</scope>
    <source>
        <strain evidence="2 3">CCMP1851</strain>
    </source>
</reference>
<gene>
    <name evidence="2" type="ORF">SO694_00001742</name>
</gene>
<sequence>MKRLAHQTPMVRRLVLEDARTRSSPAFTEHGDDEEPVDYEPATESSPTLARAAASLFLLAVLVSQTLIWLVPSAAPAAAPAVAPAAAPKKIPLRKLAIAAGAAGALASPHVGTARAVGSALMMSKEVVPIRSIAPIFTAARRGPVAIILSIWRFVRGIVGFAAL</sequence>
<evidence type="ECO:0000256" key="1">
    <source>
        <dbReference type="SAM" id="MobiDB-lite"/>
    </source>
</evidence>
<proteinExistence type="predicted"/>
<accession>A0ABR1GCG9</accession>